<feature type="compositionally biased region" description="Basic residues" evidence="1">
    <location>
        <begin position="421"/>
        <end position="434"/>
    </location>
</feature>
<dbReference type="OrthoDB" id="3033067at2759"/>
<dbReference type="AlphaFoldDB" id="A0A9P6JJ84"/>
<evidence type="ECO:0000256" key="1">
    <source>
        <dbReference type="SAM" id="MobiDB-lite"/>
    </source>
</evidence>
<gene>
    <name evidence="2" type="ORF">CPB83DRAFT_840208</name>
</gene>
<feature type="compositionally biased region" description="Basic residues" evidence="1">
    <location>
        <begin position="860"/>
        <end position="869"/>
    </location>
</feature>
<comment type="caution">
    <text evidence="2">The sequence shown here is derived from an EMBL/GenBank/DDBJ whole genome shotgun (WGS) entry which is preliminary data.</text>
</comment>
<feature type="region of interest" description="Disordered" evidence="1">
    <location>
        <begin position="834"/>
        <end position="877"/>
    </location>
</feature>
<dbReference type="Proteomes" id="UP000807306">
    <property type="component" value="Unassembled WGS sequence"/>
</dbReference>
<evidence type="ECO:0000313" key="3">
    <source>
        <dbReference type="Proteomes" id="UP000807306"/>
    </source>
</evidence>
<feature type="compositionally biased region" description="Polar residues" evidence="1">
    <location>
        <begin position="496"/>
        <end position="508"/>
    </location>
</feature>
<name>A0A9P6JJ84_9AGAR</name>
<feature type="compositionally biased region" description="Polar residues" evidence="1">
    <location>
        <begin position="551"/>
        <end position="562"/>
    </location>
</feature>
<sequence>MVNPGLLLAQCPLYAEAVSKDEISETLADIQRRYFKRYPIDIPLDEEPSTEWLANVDDDAPDAEVTPPDVDNLDEDAAKVLEVAYLQKGKAIATRKRQLARWFLYRYRKENSAKASSKTHPDQNPLTVLMAKLTGIALQKPRRRTAYNVWGPRNRHFVDPIFEQRVKDGVVPKKQHAALRSSLYKELFKDTLEVDEQGEWEDIAMEEHRNVCDAIDAKMDAPPPSDPAERQKILNRLPAFAQPILDLIADYTGWKVTLIAGGPEPADKGRLNVVSLHAGVVKGTVKQNFGQLERRSYKEFIVPVFAHFLKKCFSLEDCRRSAIAEDVESLAFALNDNANVNHDTLDWSKEYLRVIGPHVRLSSVGATSVSGSDSTSSRESTPSSRESTPSSRASTPSNGSSSTSEEDDDNEIPLTPTSKGLSKKKKNHGLKRRSIAPIPSKLCALSSSSSNGTLARGSRSPTPSDMDDADDEPTALAASDTVRFGPPRNRKKATIPCSTNDVSSQATSVPHVPLTALPTTQLPTSELSQSTTTPAIPVNVPPFPVALPFDNNNLNATTSTENELLKTGSPPPSPHLVPAGNPGDYDPVSPRSSPPPSRAGTPDGSPPLNGPSRAGIPVEFYLRQDSPPTTLNSEFFDDSHLPNSPSRAGTPEKSFIPENLPRAQEPPLPGIEASLNHIRSPPLSASQYLTANEFPSPGPPPTIAPGTSTGSFQQSLFDALEAEVPVISDSAPLDSPEHSPPQQQPSMGPETVSSSQPSPPIFSQVREPQLQSRSFDPKDSEPTTTTSSKKFKLSGPIFAGVSVPVRRESSQMVEKRRRSPSCDVIVDVNSAKRLRSSSSTTKVQEKLSGSKDTGKTQNTMKRKAGRTKRQLSPITAKSSTSNIPKYYLQALSAFSSTPLGTQWNDVVQAWSTFEAASAYTSAGRLGTYSRPEAIHDWINRARKPTYRPNLAGSKLIQFRDEFEIWWKSLQPEWRLDEDGNVVQGDGDWESLQMAGPKGLTSIVAGLFFMGDAIGDRHDQRDHWHALLDDVEWVLMSLTAALKDS</sequence>
<feature type="region of interest" description="Disordered" evidence="1">
    <location>
        <begin position="551"/>
        <end position="791"/>
    </location>
</feature>
<keyword evidence="3" id="KW-1185">Reference proteome</keyword>
<feature type="compositionally biased region" description="Basic and acidic residues" evidence="1">
    <location>
        <begin position="843"/>
        <end position="854"/>
    </location>
</feature>
<proteinExistence type="predicted"/>
<feature type="region of interest" description="Disordered" evidence="1">
    <location>
        <begin position="364"/>
        <end position="508"/>
    </location>
</feature>
<accession>A0A9P6JJ84</accession>
<reference evidence="2" key="1">
    <citation type="submission" date="2020-11" db="EMBL/GenBank/DDBJ databases">
        <authorList>
            <consortium name="DOE Joint Genome Institute"/>
            <person name="Ahrendt S."/>
            <person name="Riley R."/>
            <person name="Andreopoulos W."/>
            <person name="Labutti K."/>
            <person name="Pangilinan J."/>
            <person name="Ruiz-Duenas F.J."/>
            <person name="Barrasa J.M."/>
            <person name="Sanchez-Garcia M."/>
            <person name="Camarero S."/>
            <person name="Miyauchi S."/>
            <person name="Serrano A."/>
            <person name="Linde D."/>
            <person name="Babiker R."/>
            <person name="Drula E."/>
            <person name="Ayuso-Fernandez I."/>
            <person name="Pacheco R."/>
            <person name="Padilla G."/>
            <person name="Ferreira P."/>
            <person name="Barriuso J."/>
            <person name="Kellner H."/>
            <person name="Castanera R."/>
            <person name="Alfaro M."/>
            <person name="Ramirez L."/>
            <person name="Pisabarro A.G."/>
            <person name="Kuo A."/>
            <person name="Tritt A."/>
            <person name="Lipzen A."/>
            <person name="He G."/>
            <person name="Yan M."/>
            <person name="Ng V."/>
            <person name="Cullen D."/>
            <person name="Martin F."/>
            <person name="Rosso M.-N."/>
            <person name="Henrissat B."/>
            <person name="Hibbett D."/>
            <person name="Martinez A.T."/>
            <person name="Grigoriev I.V."/>
        </authorList>
    </citation>
    <scope>NUCLEOTIDE SEQUENCE</scope>
    <source>
        <strain evidence="2">CBS 506.95</strain>
    </source>
</reference>
<organism evidence="2 3">
    <name type="scientific">Crepidotus variabilis</name>
    <dbReference type="NCBI Taxonomy" id="179855"/>
    <lineage>
        <taxon>Eukaryota</taxon>
        <taxon>Fungi</taxon>
        <taxon>Dikarya</taxon>
        <taxon>Basidiomycota</taxon>
        <taxon>Agaricomycotina</taxon>
        <taxon>Agaricomycetes</taxon>
        <taxon>Agaricomycetidae</taxon>
        <taxon>Agaricales</taxon>
        <taxon>Agaricineae</taxon>
        <taxon>Crepidotaceae</taxon>
        <taxon>Crepidotus</taxon>
    </lineage>
</organism>
<protein>
    <submittedName>
        <fullName evidence="2">Uncharacterized protein</fullName>
    </submittedName>
</protein>
<dbReference type="EMBL" id="MU157933">
    <property type="protein sequence ID" value="KAF9522828.1"/>
    <property type="molecule type" value="Genomic_DNA"/>
</dbReference>
<feature type="compositionally biased region" description="Low complexity" evidence="1">
    <location>
        <begin position="364"/>
        <end position="403"/>
    </location>
</feature>
<evidence type="ECO:0000313" key="2">
    <source>
        <dbReference type="EMBL" id="KAF9522828.1"/>
    </source>
</evidence>